<reference evidence="2 3" key="1">
    <citation type="submission" date="2021-01" db="EMBL/GenBank/DDBJ databases">
        <title>FDA dAtabase for Regulatory Grade micrObial Sequences (FDA-ARGOS): Supporting development and validation of Infectious Disease Dx tests.</title>
        <authorList>
            <person name="Sproer C."/>
            <person name="Gronow S."/>
            <person name="Severitt S."/>
            <person name="Schroder I."/>
            <person name="Tallon L."/>
            <person name="Sadzewicz L."/>
            <person name="Zhao X."/>
            <person name="Boylan J."/>
            <person name="Ott S."/>
            <person name="Bowen H."/>
            <person name="Vavikolanu K."/>
            <person name="Mehta A."/>
            <person name="Aluvathingal J."/>
            <person name="Nadendla S."/>
            <person name="Lowell S."/>
            <person name="Myers T."/>
            <person name="Yan Y."/>
            <person name="Sichtig H."/>
        </authorList>
    </citation>
    <scope>NUCLEOTIDE SEQUENCE [LARGE SCALE GENOMIC DNA]</scope>
    <source>
        <strain evidence="2 3">FDAARGOS_1096</strain>
    </source>
</reference>
<dbReference type="Pfam" id="PF04233">
    <property type="entry name" value="Phage_Mu_F"/>
    <property type="match status" value="1"/>
</dbReference>
<accession>A0A7T9UG74</accession>
<proteinExistence type="predicted"/>
<name>A0A7T9UG74_9GAMM</name>
<feature type="domain" description="Phage head morphogenesis" evidence="1">
    <location>
        <begin position="57"/>
        <end position="186"/>
    </location>
</feature>
<dbReference type="InterPro" id="IPR006528">
    <property type="entry name" value="Phage_head_morphogenesis_dom"/>
</dbReference>
<dbReference type="RefSeq" id="WP_004998785.1">
    <property type="nucleotide sequence ID" value="NZ_BKWV01000011.1"/>
</dbReference>
<organism evidence="2 3">
    <name type="scientific">Acinetobacter ursingii</name>
    <dbReference type="NCBI Taxonomy" id="108980"/>
    <lineage>
        <taxon>Bacteria</taxon>
        <taxon>Pseudomonadati</taxon>
        <taxon>Pseudomonadota</taxon>
        <taxon>Gammaproteobacteria</taxon>
        <taxon>Moraxellales</taxon>
        <taxon>Moraxellaceae</taxon>
        <taxon>Acinetobacter</taxon>
    </lineage>
</organism>
<gene>
    <name evidence="2" type="ORF">I6I53_09675</name>
</gene>
<evidence type="ECO:0000313" key="3">
    <source>
        <dbReference type="Proteomes" id="UP000595320"/>
    </source>
</evidence>
<dbReference type="GeneID" id="66213070"/>
<dbReference type="Proteomes" id="UP000595320">
    <property type="component" value="Chromosome"/>
</dbReference>
<protein>
    <submittedName>
        <fullName evidence="2">Minor capsid protein</fullName>
    </submittedName>
</protein>
<dbReference type="EMBL" id="CP068176">
    <property type="protein sequence ID" value="QQT85207.1"/>
    <property type="molecule type" value="Genomic_DNA"/>
</dbReference>
<evidence type="ECO:0000313" key="2">
    <source>
        <dbReference type="EMBL" id="QQT85207.1"/>
    </source>
</evidence>
<sequence length="439" mass="50500">MDKPTLQALFNQPPRRAIEYLQQKQIMPSEDWWRVQGDAHNKSFVIAHMTQLDLLEDIRQSLVDAQKNGMNLKQWSDIAEQKMKARGWWGKQEIQTEAGTREVQLGNAYRLRTIYHTNMAQAYEAGRQSVMWSEDKLFPYVQYSAILDNKTRPRHRALHGIVMRKSDPAWQFISPKNGYNCRCTVIELMQGDVDGQNIMIYDSGKYLQVYDVDVGNGGIAKVARLDFPDRPSFQTDAGWAGRPNANLTQQLLDKALVVEPKIASTVVQQTFKNQAVVNAYNEEVKQWIKSVDPARPRGDMKPVGVFPKQFIEKIREHSGVSLETAVITIHDKDTIAHISKERKKHDQDWFADIVEHLIQPHDLYWDVKHSNAALVFDVADGVHKYKLIVQLNRQTKGRIDGERVSQTGNLIRTIVVEETSNFENGQDYIYLDHFDGEKK</sequence>
<evidence type="ECO:0000259" key="1">
    <source>
        <dbReference type="Pfam" id="PF04233"/>
    </source>
</evidence>
<dbReference type="NCBIfam" id="TIGR01641">
    <property type="entry name" value="phageSPP1_gp7"/>
    <property type="match status" value="1"/>
</dbReference>
<dbReference type="AlphaFoldDB" id="A0A7T9UG74"/>